<sequence>SSSMLQKRNDKEEDVRMKQISDATNQRDRLDNAASYIKQLRERIEELKERKQLAMRIKGINSSMRDSMKTDDVGLPVLELRESGPNLDVVLISGLNKSFMFHQIICVLEEVGAEVANASFACVGDRIFHTIHAQVKCYRVGIETSTISERLKEVVHSRSFAYSSSMGGESGDNQPMRIN</sequence>
<dbReference type="InParanoid" id="A0A1U7ZCQ5"/>
<feature type="compositionally biased region" description="Basic and acidic residues" evidence="2">
    <location>
        <begin position="7"/>
        <end position="27"/>
    </location>
</feature>
<dbReference type="GO" id="GO:0006357">
    <property type="term" value="P:regulation of transcription by RNA polymerase II"/>
    <property type="evidence" value="ECO:0000318"/>
    <property type="project" value="GO_Central"/>
</dbReference>
<gene>
    <name evidence="4" type="primary">LOC104593317</name>
</gene>
<protein>
    <submittedName>
        <fullName evidence="4">Uncharacterized protein LOC104593317</fullName>
    </submittedName>
</protein>
<dbReference type="GO" id="GO:0000981">
    <property type="term" value="F:DNA-binding transcription factor activity, RNA polymerase II-specific"/>
    <property type="evidence" value="ECO:0000318"/>
    <property type="project" value="GO_Central"/>
</dbReference>
<dbReference type="GeneID" id="104593317"/>
<dbReference type="RefSeq" id="XP_010251370.1">
    <property type="nucleotide sequence ID" value="XM_010253068.1"/>
</dbReference>
<dbReference type="OrthoDB" id="1870484at2759"/>
<evidence type="ECO:0000313" key="4">
    <source>
        <dbReference type="RefSeq" id="XP_010251370.1"/>
    </source>
</evidence>
<dbReference type="OMA" id="RRIHMKD"/>
<keyword evidence="1" id="KW-0175">Coiled coil</keyword>
<dbReference type="KEGG" id="nnu:104593317"/>
<organism evidence="3 4">
    <name type="scientific">Nelumbo nucifera</name>
    <name type="common">Sacred lotus</name>
    <dbReference type="NCBI Taxonomy" id="4432"/>
    <lineage>
        <taxon>Eukaryota</taxon>
        <taxon>Viridiplantae</taxon>
        <taxon>Streptophyta</taxon>
        <taxon>Embryophyta</taxon>
        <taxon>Tracheophyta</taxon>
        <taxon>Spermatophyta</taxon>
        <taxon>Magnoliopsida</taxon>
        <taxon>Proteales</taxon>
        <taxon>Nelumbonaceae</taxon>
        <taxon>Nelumbo</taxon>
    </lineage>
</organism>
<proteinExistence type="predicted"/>
<dbReference type="GO" id="GO:0090575">
    <property type="term" value="C:RNA polymerase II transcription regulator complex"/>
    <property type="evidence" value="ECO:0000318"/>
    <property type="project" value="GO_Central"/>
</dbReference>
<accession>A0A1U7ZCQ5</accession>
<dbReference type="eggNOG" id="ENOG502RYG4">
    <property type="taxonomic scope" value="Eukaryota"/>
</dbReference>
<evidence type="ECO:0000256" key="1">
    <source>
        <dbReference type="SAM" id="Coils"/>
    </source>
</evidence>
<dbReference type="Proteomes" id="UP000189703">
    <property type="component" value="Unplaced"/>
</dbReference>
<dbReference type="AlphaFoldDB" id="A0A1U7ZCQ5"/>
<dbReference type="GO" id="GO:0000977">
    <property type="term" value="F:RNA polymerase II transcription regulatory region sequence-specific DNA binding"/>
    <property type="evidence" value="ECO:0000318"/>
    <property type="project" value="GO_Central"/>
</dbReference>
<evidence type="ECO:0000256" key="2">
    <source>
        <dbReference type="SAM" id="MobiDB-lite"/>
    </source>
</evidence>
<feature type="coiled-coil region" evidence="1">
    <location>
        <begin position="30"/>
        <end position="57"/>
    </location>
</feature>
<feature type="non-terminal residue" evidence="4">
    <location>
        <position position="1"/>
    </location>
</feature>
<keyword evidence="3" id="KW-1185">Reference proteome</keyword>
<reference evidence="4" key="1">
    <citation type="submission" date="2025-08" db="UniProtKB">
        <authorList>
            <consortium name="RefSeq"/>
        </authorList>
    </citation>
    <scope>IDENTIFICATION</scope>
</reference>
<dbReference type="InterPro" id="IPR015660">
    <property type="entry name" value="MASH1/Ascl1a-like"/>
</dbReference>
<dbReference type="PANTHER" id="PTHR13935">
    <property type="entry name" value="ACHAETE-SCUTE TRANSCRIPTION FACTOR-RELATED"/>
    <property type="match status" value="1"/>
</dbReference>
<evidence type="ECO:0000313" key="3">
    <source>
        <dbReference type="Proteomes" id="UP000189703"/>
    </source>
</evidence>
<feature type="region of interest" description="Disordered" evidence="2">
    <location>
        <begin position="1"/>
        <end position="27"/>
    </location>
</feature>
<name>A0A1U7ZCQ5_NELNU</name>
<dbReference type="PANTHER" id="PTHR13935:SF46">
    <property type="entry name" value="TRANSCRIPTION FACTOR BHLH167-RELATED"/>
    <property type="match status" value="1"/>
</dbReference>